<dbReference type="EMBL" id="CM016558">
    <property type="protein sequence ID" value="TKW03979.1"/>
    <property type="molecule type" value="Genomic_DNA"/>
</dbReference>
<evidence type="ECO:0000313" key="2">
    <source>
        <dbReference type="Proteomes" id="UP000298652"/>
    </source>
</evidence>
<dbReference type="AlphaFoldDB" id="A0A4U6TT99"/>
<dbReference type="Gramene" id="TKW03979">
    <property type="protein sequence ID" value="TKW03979"/>
    <property type="gene ID" value="SEVIR_7G078700v2"/>
</dbReference>
<accession>A0A4U6TT99</accession>
<proteinExistence type="predicted"/>
<sequence>MCQTCCSHFQHQTFGSAGLQPSFFKHLVHRSLVRLSRSLQLVCSIDCMILKVHMISKVLHNSTKQKYSLVKEAFNSLKMLPNELANDMYSYLNVIINKLGAIGLTKLNHANVTRKIIHVLFNDKCASIIVTYFH</sequence>
<gene>
    <name evidence="1" type="ORF">SEVIR_7G078700v2</name>
</gene>
<dbReference type="Proteomes" id="UP000298652">
    <property type="component" value="Chromosome 7"/>
</dbReference>
<name>A0A4U6TT99_SETVI</name>
<protein>
    <submittedName>
        <fullName evidence="1">Uncharacterized protein</fullName>
    </submittedName>
</protein>
<evidence type="ECO:0000313" key="1">
    <source>
        <dbReference type="EMBL" id="TKW03979.1"/>
    </source>
</evidence>
<reference evidence="1" key="1">
    <citation type="submission" date="2019-03" db="EMBL/GenBank/DDBJ databases">
        <title>WGS assembly of Setaria viridis.</title>
        <authorList>
            <person name="Huang P."/>
            <person name="Jenkins J."/>
            <person name="Grimwood J."/>
            <person name="Barry K."/>
            <person name="Healey A."/>
            <person name="Mamidi S."/>
            <person name="Sreedasyam A."/>
            <person name="Shu S."/>
            <person name="Feldman M."/>
            <person name="Wu J."/>
            <person name="Yu Y."/>
            <person name="Chen C."/>
            <person name="Johnson J."/>
            <person name="Rokhsar D."/>
            <person name="Baxter I."/>
            <person name="Schmutz J."/>
            <person name="Brutnell T."/>
            <person name="Kellogg E."/>
        </authorList>
    </citation>
    <scope>NUCLEOTIDE SEQUENCE [LARGE SCALE GENOMIC DNA]</scope>
</reference>
<keyword evidence="2" id="KW-1185">Reference proteome</keyword>
<organism evidence="1 2">
    <name type="scientific">Setaria viridis</name>
    <name type="common">Green bristlegrass</name>
    <name type="synonym">Setaria italica subsp. viridis</name>
    <dbReference type="NCBI Taxonomy" id="4556"/>
    <lineage>
        <taxon>Eukaryota</taxon>
        <taxon>Viridiplantae</taxon>
        <taxon>Streptophyta</taxon>
        <taxon>Embryophyta</taxon>
        <taxon>Tracheophyta</taxon>
        <taxon>Spermatophyta</taxon>
        <taxon>Magnoliopsida</taxon>
        <taxon>Liliopsida</taxon>
        <taxon>Poales</taxon>
        <taxon>Poaceae</taxon>
        <taxon>PACMAD clade</taxon>
        <taxon>Panicoideae</taxon>
        <taxon>Panicodae</taxon>
        <taxon>Paniceae</taxon>
        <taxon>Cenchrinae</taxon>
        <taxon>Setaria</taxon>
    </lineage>
</organism>